<dbReference type="InterPro" id="IPR016032">
    <property type="entry name" value="Sig_transdc_resp-reg_C-effctor"/>
</dbReference>
<name>A0ABV0HIG6_9ENTR</name>
<proteinExistence type="predicted"/>
<dbReference type="InterPro" id="IPR011006">
    <property type="entry name" value="CheY-like_superfamily"/>
</dbReference>
<dbReference type="Gene3D" id="3.40.50.2300">
    <property type="match status" value="1"/>
</dbReference>
<accession>A0ABV0HIG6</accession>
<dbReference type="RefSeq" id="WP_347794297.1">
    <property type="nucleotide sequence ID" value="NZ_JAYMYY010000001.1"/>
</dbReference>
<organism evidence="1 2">
    <name type="scientific">Pseudocitrobacter cyperus</name>
    <dbReference type="NCBI Taxonomy" id="3112843"/>
    <lineage>
        <taxon>Bacteria</taxon>
        <taxon>Pseudomonadati</taxon>
        <taxon>Pseudomonadota</taxon>
        <taxon>Gammaproteobacteria</taxon>
        <taxon>Enterobacterales</taxon>
        <taxon>Enterobacteriaceae</taxon>
        <taxon>Pseudocitrobacter</taxon>
    </lineage>
</organism>
<dbReference type="EMBL" id="JAYMYY010000001">
    <property type="protein sequence ID" value="MEO3989892.1"/>
    <property type="molecule type" value="Genomic_DNA"/>
</dbReference>
<sequence length="261" mass="30384">MMCTLRNTKSHAFNSEKQPNSSASAMFDLVMIENSVKSLNRDAQPTHATLIIDTDNYLVNFLCKHLINPLVLYTCPSFKEAQYRIQNSIIDHIVMEVFTLDENALEALNFIYQVQTKHPDMRITVFTETRNRYLLQVLRSFPRINIVSKYEAMPELIHAVQACWEEEPFYSQYIIDLMFDIARPDAFSEIEWTVLNALAKSIPAQDVAKIINKSYHTLFYYIKKIDKKLHIKSKGEHVKMLQALNSNPLKNTVVPYIDRFN</sequence>
<dbReference type="SUPFAM" id="SSF52172">
    <property type="entry name" value="CheY-like"/>
    <property type="match status" value="1"/>
</dbReference>
<evidence type="ECO:0000313" key="1">
    <source>
        <dbReference type="EMBL" id="MEO3989892.1"/>
    </source>
</evidence>
<evidence type="ECO:0000313" key="2">
    <source>
        <dbReference type="Proteomes" id="UP001444146"/>
    </source>
</evidence>
<keyword evidence="2" id="KW-1185">Reference proteome</keyword>
<dbReference type="Proteomes" id="UP001444146">
    <property type="component" value="Unassembled WGS sequence"/>
</dbReference>
<gene>
    <name evidence="1" type="ORF">VSR74_08695</name>
</gene>
<reference evidence="1 2" key="1">
    <citation type="submission" date="2024-01" db="EMBL/GenBank/DDBJ databases">
        <title>Pseudocitrobacter sp. Endophytic strain Cyp-38L.</title>
        <authorList>
            <person name="Amer M.A."/>
            <person name="Hamed S.M."/>
        </authorList>
    </citation>
    <scope>NUCLEOTIDE SEQUENCE [LARGE SCALE GENOMIC DNA]</scope>
    <source>
        <strain evidence="1 2">Cyp38S</strain>
    </source>
</reference>
<protein>
    <submittedName>
        <fullName evidence="1">Uncharacterized protein</fullName>
    </submittedName>
</protein>
<dbReference type="SUPFAM" id="SSF46894">
    <property type="entry name" value="C-terminal effector domain of the bipartite response regulators"/>
    <property type="match status" value="1"/>
</dbReference>
<comment type="caution">
    <text evidence="1">The sequence shown here is derived from an EMBL/GenBank/DDBJ whole genome shotgun (WGS) entry which is preliminary data.</text>
</comment>